<dbReference type="Proteomes" id="UP000036681">
    <property type="component" value="Unplaced"/>
</dbReference>
<sequence length="57" mass="6439">MRSIIFIFWLNTINLCRVEALVVSINQPCDVNHDILLMDDTNGNGNSYLRCRSLGIG</sequence>
<accession>A0A0M3IN58</accession>
<keyword evidence="2" id="KW-1185">Reference proteome</keyword>
<proteinExistence type="predicted"/>
<dbReference type="WBParaSite" id="ALUE_0002018601-mRNA-1">
    <property type="protein sequence ID" value="ALUE_0002018601-mRNA-1"/>
    <property type="gene ID" value="ALUE_0002018601"/>
</dbReference>
<organism evidence="2 3">
    <name type="scientific">Ascaris lumbricoides</name>
    <name type="common">Giant roundworm</name>
    <dbReference type="NCBI Taxonomy" id="6252"/>
    <lineage>
        <taxon>Eukaryota</taxon>
        <taxon>Metazoa</taxon>
        <taxon>Ecdysozoa</taxon>
        <taxon>Nematoda</taxon>
        <taxon>Chromadorea</taxon>
        <taxon>Rhabditida</taxon>
        <taxon>Spirurina</taxon>
        <taxon>Ascaridomorpha</taxon>
        <taxon>Ascaridoidea</taxon>
        <taxon>Ascarididae</taxon>
        <taxon>Ascaris</taxon>
    </lineage>
</organism>
<evidence type="ECO:0000313" key="3">
    <source>
        <dbReference type="WBParaSite" id="ALUE_0002018601-mRNA-1"/>
    </source>
</evidence>
<evidence type="ECO:0000256" key="1">
    <source>
        <dbReference type="SAM" id="SignalP"/>
    </source>
</evidence>
<feature type="signal peptide" evidence="1">
    <location>
        <begin position="1"/>
        <end position="20"/>
    </location>
</feature>
<reference evidence="3" key="1">
    <citation type="submission" date="2017-02" db="UniProtKB">
        <authorList>
            <consortium name="WormBaseParasite"/>
        </authorList>
    </citation>
    <scope>IDENTIFICATION</scope>
</reference>
<name>A0A0M3IN58_ASCLU</name>
<keyword evidence="1" id="KW-0732">Signal</keyword>
<dbReference type="AlphaFoldDB" id="A0A0M3IN58"/>
<feature type="chain" id="PRO_5005657094" evidence="1">
    <location>
        <begin position="21"/>
        <end position="57"/>
    </location>
</feature>
<protein>
    <submittedName>
        <fullName evidence="3">Secreted protein</fullName>
    </submittedName>
</protein>
<evidence type="ECO:0000313" key="2">
    <source>
        <dbReference type="Proteomes" id="UP000036681"/>
    </source>
</evidence>